<proteinExistence type="predicted"/>
<dbReference type="PANTHER" id="PTHR42648">
    <property type="entry name" value="TRANSPOSASE, PUTATIVE-RELATED"/>
    <property type="match status" value="1"/>
</dbReference>
<dbReference type="PROSITE" id="PS50994">
    <property type="entry name" value="INTEGRASE"/>
    <property type="match status" value="1"/>
</dbReference>
<reference evidence="2 3" key="1">
    <citation type="submission" date="2023-02" db="EMBL/GenBank/DDBJ databases">
        <title>LHISI_Scaffold_Assembly.</title>
        <authorList>
            <person name="Stuart O.P."/>
            <person name="Cleave R."/>
            <person name="Magrath M.J.L."/>
            <person name="Mikheyev A.S."/>
        </authorList>
    </citation>
    <scope>NUCLEOTIDE SEQUENCE [LARGE SCALE GENOMIC DNA]</scope>
    <source>
        <strain evidence="2">Daus_M_001</strain>
        <tissue evidence="2">Leg muscle</tissue>
    </source>
</reference>
<sequence>MGHQNKRHVKEILKRELNLDLPLDGEFCEGCIKGKAHRLKFGRRKREGENGRRYTYSCVWPIHCLEKMISQNFEQYILFKIETKYLAKAGVLDHKVMCIQCDNGGEFNNESLQSFLKTKGIEIRYTMPYIHQQNGWEEREICTILEIARTLMHPGEASLPKEFGQK</sequence>
<dbReference type="PANTHER" id="PTHR42648:SF28">
    <property type="entry name" value="TRANSPOSON-ENCODED PROTEIN WITH RIBONUCLEASE H-LIKE AND RETROVIRUS ZINC FINGER-LIKE DOMAINS"/>
    <property type="match status" value="1"/>
</dbReference>
<comment type="caution">
    <text evidence="2">The sequence shown here is derived from an EMBL/GenBank/DDBJ whole genome shotgun (WGS) entry which is preliminary data.</text>
</comment>
<dbReference type="EMBL" id="JARBHB010000011">
    <property type="protein sequence ID" value="KAJ8872933.1"/>
    <property type="molecule type" value="Genomic_DNA"/>
</dbReference>
<dbReference type="Gene3D" id="3.30.420.10">
    <property type="entry name" value="Ribonuclease H-like superfamily/Ribonuclease H"/>
    <property type="match status" value="1"/>
</dbReference>
<evidence type="ECO:0000313" key="2">
    <source>
        <dbReference type="EMBL" id="KAJ8872933.1"/>
    </source>
</evidence>
<evidence type="ECO:0000313" key="3">
    <source>
        <dbReference type="Proteomes" id="UP001159363"/>
    </source>
</evidence>
<evidence type="ECO:0000259" key="1">
    <source>
        <dbReference type="PROSITE" id="PS50994"/>
    </source>
</evidence>
<dbReference type="InterPro" id="IPR036397">
    <property type="entry name" value="RNaseH_sf"/>
</dbReference>
<dbReference type="InterPro" id="IPR039537">
    <property type="entry name" value="Retrotran_Ty1/copia-like"/>
</dbReference>
<gene>
    <name evidence="2" type="ORF">PR048_026549</name>
</gene>
<organism evidence="2 3">
    <name type="scientific">Dryococelus australis</name>
    <dbReference type="NCBI Taxonomy" id="614101"/>
    <lineage>
        <taxon>Eukaryota</taxon>
        <taxon>Metazoa</taxon>
        <taxon>Ecdysozoa</taxon>
        <taxon>Arthropoda</taxon>
        <taxon>Hexapoda</taxon>
        <taxon>Insecta</taxon>
        <taxon>Pterygota</taxon>
        <taxon>Neoptera</taxon>
        <taxon>Polyneoptera</taxon>
        <taxon>Phasmatodea</taxon>
        <taxon>Verophasmatodea</taxon>
        <taxon>Anareolatae</taxon>
        <taxon>Phasmatidae</taxon>
        <taxon>Eurycanthinae</taxon>
        <taxon>Dryococelus</taxon>
    </lineage>
</organism>
<accession>A0ABQ9GLP4</accession>
<dbReference type="Proteomes" id="UP001159363">
    <property type="component" value="Chromosome 10"/>
</dbReference>
<name>A0ABQ9GLP4_9NEOP</name>
<keyword evidence="3" id="KW-1185">Reference proteome</keyword>
<dbReference type="SUPFAM" id="SSF53098">
    <property type="entry name" value="Ribonuclease H-like"/>
    <property type="match status" value="1"/>
</dbReference>
<feature type="domain" description="Integrase catalytic" evidence="1">
    <location>
        <begin position="99"/>
        <end position="166"/>
    </location>
</feature>
<protein>
    <recommendedName>
        <fullName evidence="1">Integrase catalytic domain-containing protein</fullName>
    </recommendedName>
</protein>
<dbReference type="InterPro" id="IPR012337">
    <property type="entry name" value="RNaseH-like_sf"/>
</dbReference>
<dbReference type="InterPro" id="IPR001584">
    <property type="entry name" value="Integrase_cat-core"/>
</dbReference>